<evidence type="ECO:0000313" key="3">
    <source>
        <dbReference type="Proteomes" id="UP001497457"/>
    </source>
</evidence>
<keyword evidence="1" id="KW-0472">Membrane</keyword>
<dbReference type="AlphaFoldDB" id="A0ABC9C295"/>
<proteinExistence type="predicted"/>
<reference evidence="2 3" key="2">
    <citation type="submission" date="2024-10" db="EMBL/GenBank/DDBJ databases">
        <authorList>
            <person name="Ryan C."/>
        </authorList>
    </citation>
    <scope>NUCLEOTIDE SEQUENCE [LARGE SCALE GENOMIC DNA]</scope>
</reference>
<protein>
    <submittedName>
        <fullName evidence="2">Uncharacterized protein</fullName>
    </submittedName>
</protein>
<sequence length="132" mass="13137">MPPMSTPGSRARAAGFIILLVSVSVGIDFSAGGFVGLLLCFAGVLAGTSLVGVGVRMADDPAAAPVVSAAFDGARDLAACLRRHLAVVSLVLASSAFTAVSSEADADPVLCFAMFALLLLGLSLINNGVTGE</sequence>
<accession>A0ABC9C295</accession>
<name>A0ABC9C295_9POAL</name>
<feature type="transmembrane region" description="Helical" evidence="1">
    <location>
        <begin position="36"/>
        <end position="55"/>
    </location>
</feature>
<keyword evidence="1" id="KW-1133">Transmembrane helix</keyword>
<evidence type="ECO:0000313" key="2">
    <source>
        <dbReference type="EMBL" id="CAL5010610.1"/>
    </source>
</evidence>
<organism evidence="2 3">
    <name type="scientific">Urochloa decumbens</name>
    <dbReference type="NCBI Taxonomy" id="240449"/>
    <lineage>
        <taxon>Eukaryota</taxon>
        <taxon>Viridiplantae</taxon>
        <taxon>Streptophyta</taxon>
        <taxon>Embryophyta</taxon>
        <taxon>Tracheophyta</taxon>
        <taxon>Spermatophyta</taxon>
        <taxon>Magnoliopsida</taxon>
        <taxon>Liliopsida</taxon>
        <taxon>Poales</taxon>
        <taxon>Poaceae</taxon>
        <taxon>PACMAD clade</taxon>
        <taxon>Panicoideae</taxon>
        <taxon>Panicodae</taxon>
        <taxon>Paniceae</taxon>
        <taxon>Melinidinae</taxon>
        <taxon>Urochloa</taxon>
    </lineage>
</organism>
<keyword evidence="1" id="KW-0812">Transmembrane</keyword>
<gene>
    <name evidence="2" type="ORF">URODEC1_LOCUS70074</name>
</gene>
<evidence type="ECO:0000256" key="1">
    <source>
        <dbReference type="SAM" id="Phobius"/>
    </source>
</evidence>
<keyword evidence="3" id="KW-1185">Reference proteome</keyword>
<dbReference type="EMBL" id="OZ075138">
    <property type="protein sequence ID" value="CAL5010610.1"/>
    <property type="molecule type" value="Genomic_DNA"/>
</dbReference>
<reference evidence="3" key="1">
    <citation type="submission" date="2024-06" db="EMBL/GenBank/DDBJ databases">
        <authorList>
            <person name="Ryan C."/>
        </authorList>
    </citation>
    <scope>NUCLEOTIDE SEQUENCE [LARGE SCALE GENOMIC DNA]</scope>
</reference>
<feature type="transmembrane region" description="Helical" evidence="1">
    <location>
        <begin position="106"/>
        <end position="125"/>
    </location>
</feature>
<dbReference type="Proteomes" id="UP001497457">
    <property type="component" value="Chromosome 28b"/>
</dbReference>